<gene>
    <name evidence="14" type="ORF">JJB79_12855</name>
</gene>
<dbReference type="GO" id="GO:0016301">
    <property type="term" value="F:kinase activity"/>
    <property type="evidence" value="ECO:0007669"/>
    <property type="project" value="UniProtKB-KW"/>
</dbReference>
<feature type="domain" description="HAMP" evidence="13">
    <location>
        <begin position="191"/>
        <end position="243"/>
    </location>
</feature>
<dbReference type="Gene3D" id="3.30.565.10">
    <property type="entry name" value="Histidine kinase-like ATPase, C-terminal domain"/>
    <property type="match status" value="1"/>
</dbReference>
<evidence type="ECO:0000256" key="7">
    <source>
        <dbReference type="ARBA" id="ARBA00022777"/>
    </source>
</evidence>
<keyword evidence="8 11" id="KW-1133">Transmembrane helix</keyword>
<comment type="subcellular location">
    <subcellularLocation>
        <location evidence="2">Membrane</location>
    </subcellularLocation>
</comment>
<dbReference type="InterPro" id="IPR036097">
    <property type="entry name" value="HisK_dim/P_sf"/>
</dbReference>
<dbReference type="RefSeq" id="WP_039379125.1">
    <property type="nucleotide sequence ID" value="NZ_CP083448.1"/>
</dbReference>
<dbReference type="SMART" id="SM00304">
    <property type="entry name" value="HAMP"/>
    <property type="match status" value="1"/>
</dbReference>
<dbReference type="PRINTS" id="PR00344">
    <property type="entry name" value="BCTRLSENSOR"/>
</dbReference>
<dbReference type="Gene3D" id="1.10.287.130">
    <property type="match status" value="1"/>
</dbReference>
<dbReference type="GeneID" id="84691892"/>
<dbReference type="InterPro" id="IPR003660">
    <property type="entry name" value="HAMP_dom"/>
</dbReference>
<evidence type="ECO:0000256" key="3">
    <source>
        <dbReference type="ARBA" id="ARBA00012438"/>
    </source>
</evidence>
<dbReference type="InterPro" id="IPR013727">
    <property type="entry name" value="2CSK_N"/>
</dbReference>
<dbReference type="SUPFAM" id="SSF47384">
    <property type="entry name" value="Homodimeric domain of signal transducing histidine kinase"/>
    <property type="match status" value="1"/>
</dbReference>
<evidence type="ECO:0000256" key="5">
    <source>
        <dbReference type="ARBA" id="ARBA00022679"/>
    </source>
</evidence>
<evidence type="ECO:0000259" key="12">
    <source>
        <dbReference type="PROSITE" id="PS50109"/>
    </source>
</evidence>
<evidence type="ECO:0000259" key="13">
    <source>
        <dbReference type="PROSITE" id="PS50885"/>
    </source>
</evidence>
<evidence type="ECO:0000256" key="10">
    <source>
        <dbReference type="ARBA" id="ARBA00023136"/>
    </source>
</evidence>
<evidence type="ECO:0000256" key="6">
    <source>
        <dbReference type="ARBA" id="ARBA00022692"/>
    </source>
</evidence>
<dbReference type="SMART" id="SM00388">
    <property type="entry name" value="HisKA"/>
    <property type="match status" value="1"/>
</dbReference>
<dbReference type="EC" id="2.7.13.3" evidence="3"/>
<dbReference type="InterPro" id="IPR036890">
    <property type="entry name" value="HATPase_C_sf"/>
</dbReference>
<dbReference type="Pfam" id="PF08521">
    <property type="entry name" value="2CSK_N"/>
    <property type="match status" value="1"/>
</dbReference>
<dbReference type="CDD" id="cd00082">
    <property type="entry name" value="HisKA"/>
    <property type="match status" value="1"/>
</dbReference>
<evidence type="ECO:0000256" key="9">
    <source>
        <dbReference type="ARBA" id="ARBA00023012"/>
    </source>
</evidence>
<proteinExistence type="predicted"/>
<dbReference type="PANTHER" id="PTHR45436:SF1">
    <property type="entry name" value="SENSOR PROTEIN QSEC"/>
    <property type="match status" value="1"/>
</dbReference>
<comment type="catalytic activity">
    <reaction evidence="1">
        <text>ATP + protein L-histidine = ADP + protein N-phospho-L-histidine.</text>
        <dbReference type="EC" id="2.7.13.3"/>
    </reaction>
</comment>
<keyword evidence="4" id="KW-0597">Phosphoprotein</keyword>
<reference evidence="14 15" key="1">
    <citation type="submission" date="2021-01" db="EMBL/GenBank/DDBJ databases">
        <title>Complete genome sequence of Pantoea eucrina OB49, a heavy metal tolerant bacterium with PGPR potential isolated from wheat in Algeria.</title>
        <authorList>
            <person name="Lekired A."/>
            <person name="Ouzari I.H."/>
        </authorList>
    </citation>
    <scope>NUCLEOTIDE SEQUENCE [LARGE SCALE GENOMIC DNA]</scope>
    <source>
        <strain evidence="14 15">OB49</strain>
    </source>
</reference>
<name>A0ABS1Z792_9GAMM</name>
<keyword evidence="15" id="KW-1185">Reference proteome</keyword>
<evidence type="ECO:0000256" key="11">
    <source>
        <dbReference type="SAM" id="Phobius"/>
    </source>
</evidence>
<dbReference type="InterPro" id="IPR005467">
    <property type="entry name" value="His_kinase_dom"/>
</dbReference>
<dbReference type="InterPro" id="IPR004358">
    <property type="entry name" value="Sig_transdc_His_kin-like_C"/>
</dbReference>
<feature type="domain" description="Histidine kinase" evidence="12">
    <location>
        <begin position="251"/>
        <end position="458"/>
    </location>
</feature>
<dbReference type="InterPro" id="IPR050428">
    <property type="entry name" value="TCS_sensor_his_kinase"/>
</dbReference>
<evidence type="ECO:0000256" key="2">
    <source>
        <dbReference type="ARBA" id="ARBA00004370"/>
    </source>
</evidence>
<dbReference type="PROSITE" id="PS50109">
    <property type="entry name" value="HIS_KIN"/>
    <property type="match status" value="1"/>
</dbReference>
<feature type="transmembrane region" description="Helical" evidence="11">
    <location>
        <begin position="172"/>
        <end position="194"/>
    </location>
</feature>
<dbReference type="Pfam" id="PF00512">
    <property type="entry name" value="HisKA"/>
    <property type="match status" value="1"/>
</dbReference>
<evidence type="ECO:0000313" key="15">
    <source>
        <dbReference type="Proteomes" id="UP000809137"/>
    </source>
</evidence>
<dbReference type="Pfam" id="PF00672">
    <property type="entry name" value="HAMP"/>
    <property type="match status" value="1"/>
</dbReference>
<keyword evidence="7 14" id="KW-0418">Kinase</keyword>
<accession>A0ABS1Z792</accession>
<comment type="caution">
    <text evidence="14">The sequence shown here is derived from an EMBL/GenBank/DDBJ whole genome shotgun (WGS) entry which is preliminary data.</text>
</comment>
<organism evidence="14 15">
    <name type="scientific">Pantoea eucrina</name>
    <dbReference type="NCBI Taxonomy" id="472693"/>
    <lineage>
        <taxon>Bacteria</taxon>
        <taxon>Pseudomonadati</taxon>
        <taxon>Pseudomonadota</taxon>
        <taxon>Gammaproteobacteria</taxon>
        <taxon>Enterobacterales</taxon>
        <taxon>Erwiniaceae</taxon>
        <taxon>Pantoea</taxon>
    </lineage>
</organism>
<evidence type="ECO:0000256" key="8">
    <source>
        <dbReference type="ARBA" id="ARBA00022989"/>
    </source>
</evidence>
<evidence type="ECO:0000256" key="4">
    <source>
        <dbReference type="ARBA" id="ARBA00022553"/>
    </source>
</evidence>
<keyword evidence="10 11" id="KW-0472">Membrane</keyword>
<sequence length="458" mass="51204">MRLMHSLRGELLLWLGAPLLLLWALSVYTHYQSALQAANQAYDRSLLASARTVAERLVVRQRHLEVDVPWVVLDSFERNMNDQLFYQVISPQGNTLSGYPDLPLLPRNAPLSEAYPALVHFYDAHYRRQPIRVAALWQPVNEEGVEGMALVLVAETLNSRHAFADSLLRTALISQSFLVLITLLLAGMLLRRVLRPLRRLSRIMLRRAPGELTPLPSLVPWSELQPLIVAFNRHLERLRGLLARQERFSADVSHQLRTPLTILKTQVSVALSSDDPQQWRESLQGMRHTLNDTVELTDRLLQLAQIKARHGEDKPFTRVDLSQIVQQACLSGYTAARHKQIDLGFEGEEACRVQGDALLLAELCANLLDNAIKYTPAQGTVTARLQGHQLEIEDSGPGIDAAQQQQALQPFARLDPSGQPGAGIGLALVKDICAWHGARLRLDRSPQLGGLRVTVSFP</sequence>
<keyword evidence="9" id="KW-0902">Two-component regulatory system</keyword>
<dbReference type="Proteomes" id="UP000809137">
    <property type="component" value="Unassembled WGS sequence"/>
</dbReference>
<dbReference type="SMART" id="SM00387">
    <property type="entry name" value="HATPase_c"/>
    <property type="match status" value="1"/>
</dbReference>
<dbReference type="Pfam" id="PF02518">
    <property type="entry name" value="HATPase_c"/>
    <property type="match status" value="1"/>
</dbReference>
<dbReference type="SUPFAM" id="SSF55874">
    <property type="entry name" value="ATPase domain of HSP90 chaperone/DNA topoisomerase II/histidine kinase"/>
    <property type="match status" value="1"/>
</dbReference>
<protein>
    <recommendedName>
        <fullName evidence="3">histidine kinase</fullName>
        <ecNumber evidence="3">2.7.13.3</ecNumber>
    </recommendedName>
</protein>
<dbReference type="EMBL" id="JAFCXS010000009">
    <property type="protein sequence ID" value="MBM0748301.1"/>
    <property type="molecule type" value="Genomic_DNA"/>
</dbReference>
<dbReference type="PROSITE" id="PS50885">
    <property type="entry name" value="HAMP"/>
    <property type="match status" value="1"/>
</dbReference>
<keyword evidence="5" id="KW-0808">Transferase</keyword>
<dbReference type="InterPro" id="IPR003661">
    <property type="entry name" value="HisK_dim/P_dom"/>
</dbReference>
<evidence type="ECO:0000313" key="14">
    <source>
        <dbReference type="EMBL" id="MBM0748301.1"/>
    </source>
</evidence>
<dbReference type="InterPro" id="IPR003594">
    <property type="entry name" value="HATPase_dom"/>
</dbReference>
<keyword evidence="6 11" id="KW-0812">Transmembrane</keyword>
<dbReference type="Gene3D" id="6.10.340.10">
    <property type="match status" value="1"/>
</dbReference>
<dbReference type="PANTHER" id="PTHR45436">
    <property type="entry name" value="SENSOR HISTIDINE KINASE YKOH"/>
    <property type="match status" value="1"/>
</dbReference>
<evidence type="ECO:0000256" key="1">
    <source>
        <dbReference type="ARBA" id="ARBA00000085"/>
    </source>
</evidence>